<name>A0A7V0Z637_UNCW3</name>
<proteinExistence type="predicted"/>
<comment type="caution">
    <text evidence="1">The sequence shown here is derived from an EMBL/GenBank/DDBJ whole genome shotgun (WGS) entry which is preliminary data.</text>
</comment>
<dbReference type="SUPFAM" id="SSF48452">
    <property type="entry name" value="TPR-like"/>
    <property type="match status" value="1"/>
</dbReference>
<dbReference type="AlphaFoldDB" id="A0A7V0Z637"/>
<dbReference type="EMBL" id="DSKY01000017">
    <property type="protein sequence ID" value="HDY59239.1"/>
    <property type="molecule type" value="Genomic_DNA"/>
</dbReference>
<gene>
    <name evidence="1" type="ORF">ENP86_06775</name>
</gene>
<accession>A0A7V0Z637</accession>
<evidence type="ECO:0008006" key="2">
    <source>
        <dbReference type="Google" id="ProtNLM"/>
    </source>
</evidence>
<dbReference type="InterPro" id="IPR011990">
    <property type="entry name" value="TPR-like_helical_dom_sf"/>
</dbReference>
<evidence type="ECO:0000313" key="1">
    <source>
        <dbReference type="EMBL" id="HDY59239.1"/>
    </source>
</evidence>
<protein>
    <recommendedName>
        <fullName evidence="2">Tetratricopeptide repeat protein</fullName>
    </recommendedName>
</protein>
<dbReference type="Gene3D" id="1.25.40.10">
    <property type="entry name" value="Tetratricopeptide repeat domain"/>
    <property type="match status" value="1"/>
</dbReference>
<sequence length="166" mass="19220">MKKAIGNRYFSSTKQMAIQAMKGHAYVLMILGEYDRALYDLDCASDLVDKLFTTKIWTRKLFDRISLREIERADILMLKSWIYKTKGNMNKAMMQLQQMIRNQSEKINPKYKGEILNRINRTRVGIFNTMGAIYGDRGIYIKAISCFKKHFAISKKIRDVGGMGTA</sequence>
<reference evidence="1" key="1">
    <citation type="journal article" date="2020" name="mSystems">
        <title>Genome- and Community-Level Interaction Insights into Carbon Utilization and Element Cycling Functions of Hydrothermarchaeota in Hydrothermal Sediment.</title>
        <authorList>
            <person name="Zhou Z."/>
            <person name="Liu Y."/>
            <person name="Xu W."/>
            <person name="Pan J."/>
            <person name="Luo Z.H."/>
            <person name="Li M."/>
        </authorList>
    </citation>
    <scope>NUCLEOTIDE SEQUENCE [LARGE SCALE GENOMIC DNA]</scope>
    <source>
        <strain evidence="1">SpSt-258</strain>
    </source>
</reference>
<organism evidence="1">
    <name type="scientific">candidate division WOR-3 bacterium</name>
    <dbReference type="NCBI Taxonomy" id="2052148"/>
    <lineage>
        <taxon>Bacteria</taxon>
        <taxon>Bacteria division WOR-3</taxon>
    </lineage>
</organism>